<sequence length="46" mass="5641">MYKIEERYHPFSNTILTKLFQCQSCHAHRFAISHNFFASRRLYNSF</sequence>
<organism evidence="1">
    <name type="scientific">Arundo donax</name>
    <name type="common">Giant reed</name>
    <name type="synonym">Donax arundinaceus</name>
    <dbReference type="NCBI Taxonomy" id="35708"/>
    <lineage>
        <taxon>Eukaryota</taxon>
        <taxon>Viridiplantae</taxon>
        <taxon>Streptophyta</taxon>
        <taxon>Embryophyta</taxon>
        <taxon>Tracheophyta</taxon>
        <taxon>Spermatophyta</taxon>
        <taxon>Magnoliopsida</taxon>
        <taxon>Liliopsida</taxon>
        <taxon>Poales</taxon>
        <taxon>Poaceae</taxon>
        <taxon>PACMAD clade</taxon>
        <taxon>Arundinoideae</taxon>
        <taxon>Arundineae</taxon>
        <taxon>Arundo</taxon>
    </lineage>
</organism>
<protein>
    <submittedName>
        <fullName evidence="1">Uncharacterized protein</fullName>
    </submittedName>
</protein>
<evidence type="ECO:0000313" key="1">
    <source>
        <dbReference type="EMBL" id="JAE07170.1"/>
    </source>
</evidence>
<dbReference type="AlphaFoldDB" id="A0A0A9F2E7"/>
<accession>A0A0A9F2E7</accession>
<reference evidence="1" key="2">
    <citation type="journal article" date="2015" name="Data Brief">
        <title>Shoot transcriptome of the giant reed, Arundo donax.</title>
        <authorList>
            <person name="Barrero R.A."/>
            <person name="Guerrero F.D."/>
            <person name="Moolhuijzen P."/>
            <person name="Goolsby J.A."/>
            <person name="Tidwell J."/>
            <person name="Bellgard S.E."/>
            <person name="Bellgard M.I."/>
        </authorList>
    </citation>
    <scope>NUCLEOTIDE SEQUENCE</scope>
    <source>
        <tissue evidence="1">Shoot tissue taken approximately 20 cm above the soil surface</tissue>
    </source>
</reference>
<name>A0A0A9F2E7_ARUDO</name>
<reference evidence="1" key="1">
    <citation type="submission" date="2014-09" db="EMBL/GenBank/DDBJ databases">
        <authorList>
            <person name="Magalhaes I.L.F."/>
            <person name="Oliveira U."/>
            <person name="Santos F.R."/>
            <person name="Vidigal T.H.D.A."/>
            <person name="Brescovit A.D."/>
            <person name="Santos A.J."/>
        </authorList>
    </citation>
    <scope>NUCLEOTIDE SEQUENCE</scope>
    <source>
        <tissue evidence="1">Shoot tissue taken approximately 20 cm above the soil surface</tissue>
    </source>
</reference>
<dbReference type="EMBL" id="GBRH01190726">
    <property type="protein sequence ID" value="JAE07170.1"/>
    <property type="molecule type" value="Transcribed_RNA"/>
</dbReference>
<proteinExistence type="predicted"/>